<dbReference type="InterPro" id="IPR050537">
    <property type="entry name" value="2-oxoacid_dehydrogenase"/>
</dbReference>
<evidence type="ECO:0000256" key="15">
    <source>
        <dbReference type="ARBA" id="ARBA00052761"/>
    </source>
</evidence>
<evidence type="ECO:0000256" key="1">
    <source>
        <dbReference type="ARBA" id="ARBA00001938"/>
    </source>
</evidence>
<keyword evidence="8 18" id="KW-0808">Transferase</keyword>
<evidence type="ECO:0000256" key="12">
    <source>
        <dbReference type="ARBA" id="ARBA00023315"/>
    </source>
</evidence>
<dbReference type="EMBL" id="GBEZ01002037">
    <property type="protein sequence ID" value="JAC82985.1"/>
    <property type="molecule type" value="Transcribed_RNA"/>
</dbReference>
<dbReference type="CDD" id="cd06849">
    <property type="entry name" value="lipoyl_domain"/>
    <property type="match status" value="1"/>
</dbReference>
<dbReference type="InterPro" id="IPR023213">
    <property type="entry name" value="CAT-like_dom_sf"/>
</dbReference>
<dbReference type="PANTHER" id="PTHR43416">
    <property type="entry name" value="DIHYDROLIPOYLLYSINE-RESIDUE SUCCINYLTRANSFERASE COMPONENT OF 2-OXOGLUTARATE DEHYDROGENASE COMPLEX, MITOCHONDRIAL-RELATED"/>
    <property type="match status" value="1"/>
</dbReference>
<feature type="region of interest" description="Disordered" evidence="16">
    <location>
        <begin position="185"/>
        <end position="261"/>
    </location>
</feature>
<dbReference type="PANTHER" id="PTHR43416:SF5">
    <property type="entry name" value="DIHYDROLIPOYLLYSINE-RESIDUE SUCCINYLTRANSFERASE COMPONENT OF 2-OXOGLUTARATE DEHYDROGENASE COMPLEX, MITOCHONDRIAL"/>
    <property type="match status" value="1"/>
</dbReference>
<dbReference type="GO" id="GO:0045252">
    <property type="term" value="C:oxoglutarate dehydrogenase complex"/>
    <property type="evidence" value="ECO:0007669"/>
    <property type="project" value="InterPro"/>
</dbReference>
<evidence type="ECO:0000256" key="4">
    <source>
        <dbReference type="ARBA" id="ARBA00007317"/>
    </source>
</evidence>
<evidence type="ECO:0000256" key="10">
    <source>
        <dbReference type="ARBA" id="ARBA00022946"/>
    </source>
</evidence>
<reference evidence="18" key="1">
    <citation type="submission" date="2014-05" db="EMBL/GenBank/DDBJ databases">
        <title>The transcriptome of the halophilic microalga Tetraselmis sp. GSL018 isolated from the Great Salt Lake, Utah.</title>
        <authorList>
            <person name="Jinkerson R.E."/>
            <person name="D'Adamo S."/>
            <person name="Posewitz M.C."/>
        </authorList>
    </citation>
    <scope>NUCLEOTIDE SEQUENCE</scope>
    <source>
        <strain evidence="18">GSL018</strain>
    </source>
</reference>
<dbReference type="PROSITE" id="PS50968">
    <property type="entry name" value="BIOTINYL_LIPOYL"/>
    <property type="match status" value="1"/>
</dbReference>
<evidence type="ECO:0000256" key="8">
    <source>
        <dbReference type="ARBA" id="ARBA00022679"/>
    </source>
</evidence>
<dbReference type="InterPro" id="IPR006255">
    <property type="entry name" value="SucB"/>
</dbReference>
<comment type="catalytic activity">
    <reaction evidence="15">
        <text>N(6)-[(R)-dihydrolipoyl]-L-lysyl-[protein] + succinyl-CoA = N(6)-[(R)-S(8)-succinyldihydrolipoyl]-L-lysyl-[protein] + CoA</text>
        <dbReference type="Rhea" id="RHEA:15213"/>
        <dbReference type="Rhea" id="RHEA-COMP:10475"/>
        <dbReference type="Rhea" id="RHEA-COMP:20092"/>
        <dbReference type="ChEBI" id="CHEBI:57287"/>
        <dbReference type="ChEBI" id="CHEBI:57292"/>
        <dbReference type="ChEBI" id="CHEBI:83100"/>
        <dbReference type="ChEBI" id="CHEBI:83120"/>
        <dbReference type="EC" id="2.3.1.61"/>
    </reaction>
</comment>
<evidence type="ECO:0000256" key="9">
    <source>
        <dbReference type="ARBA" id="ARBA00022823"/>
    </source>
</evidence>
<accession>A0A061SJ96</accession>
<comment type="pathway">
    <text evidence="3">Amino-acid degradation; L-lysine degradation via saccharopine pathway; glutaryl-CoA from L-lysine: step 6/6.</text>
</comment>
<comment type="subcellular location">
    <subcellularLocation>
        <location evidence="2">Mitochondrion</location>
    </subcellularLocation>
</comment>
<dbReference type="InterPro" id="IPR000089">
    <property type="entry name" value="Biotin_lipoyl"/>
</dbReference>
<evidence type="ECO:0000256" key="6">
    <source>
        <dbReference type="ARBA" id="ARBA00012945"/>
    </source>
</evidence>
<sequence length="483" mass="51537">MSSLVNGFASCRASALRLTARALFETLLEGQGEAATSKIFRQLQNVKTAAHSRGLVTSIEQAAATTSSAATTGACSIRSSLPWVGVGARGFRSSISAADEVKVVVPSMGDSISEGTLCALEKQVGDVVREDDVIAQVETDKVTIDVRYTMAKPGKVTSIPVKVDDTVVLDQVIAVVEQGDVPEAAAGEGQAAPEDEAPPPPKGDATPEEPKKEEPAAAPGAKPVPQTPAAGSDAASPPQSEPPSEPPFGGPGRERRVKMTRMRKRVAERLKGAQNTYAMLSTFNEIDMTNLIAMRNKYKDAFLEKHNVKLGFMSAFVKAAADALMMVPAVNAVIDGDDIVYRDYVDISIAVATPKGLVVPVLRDCDKMSYAEIEKTINRYGAKARDGTLSIDEMAGGTFTISNGGVFGSMLSTPIINPPQSAILGMHATINRPMVVGKEILPRPMMYVALTYDHRLIDGREAVTFLRRVKEVIEDPSRLLLEL</sequence>
<name>A0A061SJ96_9CHLO</name>
<evidence type="ECO:0000256" key="3">
    <source>
        <dbReference type="ARBA" id="ARBA00005145"/>
    </source>
</evidence>
<dbReference type="UniPathway" id="UPA00868">
    <property type="reaction ID" value="UER00840"/>
</dbReference>
<evidence type="ECO:0000256" key="2">
    <source>
        <dbReference type="ARBA" id="ARBA00004173"/>
    </source>
</evidence>
<dbReference type="EC" id="2.3.1.61" evidence="6"/>
<keyword evidence="10" id="KW-0809">Transit peptide</keyword>
<dbReference type="GO" id="GO:0004149">
    <property type="term" value="F:dihydrolipoyllysine-residue succinyltransferase activity"/>
    <property type="evidence" value="ECO:0007669"/>
    <property type="project" value="UniProtKB-EC"/>
</dbReference>
<keyword evidence="7" id="KW-0816">Tricarboxylic acid cycle</keyword>
<dbReference type="InterPro" id="IPR001078">
    <property type="entry name" value="2-oxoacid_DH_actylTfrase"/>
</dbReference>
<dbReference type="GO" id="GO:0005739">
    <property type="term" value="C:mitochondrion"/>
    <property type="evidence" value="ECO:0007669"/>
    <property type="project" value="UniProtKB-SubCell"/>
</dbReference>
<organism evidence="18">
    <name type="scientific">Tetraselmis sp. GSL018</name>
    <dbReference type="NCBI Taxonomy" id="582737"/>
    <lineage>
        <taxon>Eukaryota</taxon>
        <taxon>Viridiplantae</taxon>
        <taxon>Chlorophyta</taxon>
        <taxon>core chlorophytes</taxon>
        <taxon>Chlorodendrophyceae</taxon>
        <taxon>Chlorodendrales</taxon>
        <taxon>Chlorodendraceae</taxon>
        <taxon>Tetraselmis</taxon>
    </lineage>
</organism>
<dbReference type="FunFam" id="3.30.559.10:FF:000006">
    <property type="entry name" value="Dihydrolipoyllysine-residue succinyltransferase component of 2-oxoglutarate dehydrogenase complex, mitochondrial"/>
    <property type="match status" value="1"/>
</dbReference>
<proteinExistence type="inferred from homology"/>
<evidence type="ECO:0000313" key="18">
    <source>
        <dbReference type="EMBL" id="JAC82985.1"/>
    </source>
</evidence>
<dbReference type="SUPFAM" id="SSF52777">
    <property type="entry name" value="CoA-dependent acyltransferases"/>
    <property type="match status" value="1"/>
</dbReference>
<evidence type="ECO:0000256" key="14">
    <source>
        <dbReference type="ARBA" id="ARBA00037426"/>
    </source>
</evidence>
<keyword evidence="11" id="KW-0496">Mitochondrion</keyword>
<keyword evidence="12" id="KW-0012">Acyltransferase</keyword>
<dbReference type="GO" id="GO:0033512">
    <property type="term" value="P:L-lysine catabolic process to acetyl-CoA via saccharopine"/>
    <property type="evidence" value="ECO:0007669"/>
    <property type="project" value="UniProtKB-UniPathway"/>
</dbReference>
<feature type="domain" description="Lipoyl-binding" evidence="17">
    <location>
        <begin position="100"/>
        <end position="177"/>
    </location>
</feature>
<dbReference type="SUPFAM" id="SSF51230">
    <property type="entry name" value="Single hybrid motif"/>
    <property type="match status" value="1"/>
</dbReference>
<protein>
    <recommendedName>
        <fullName evidence="6">dihydrolipoyllysine-residue succinyltransferase</fullName>
        <ecNumber evidence="6">2.3.1.61</ecNumber>
    </recommendedName>
    <alternativeName>
        <fullName evidence="13">2-oxoglutarate dehydrogenase complex component E2</fullName>
    </alternativeName>
</protein>
<dbReference type="AlphaFoldDB" id="A0A061SJ96"/>
<comment type="cofactor">
    <cofactor evidence="1">
        <name>(R)-lipoate</name>
        <dbReference type="ChEBI" id="CHEBI:83088"/>
    </cofactor>
</comment>
<dbReference type="GO" id="GO:0006099">
    <property type="term" value="P:tricarboxylic acid cycle"/>
    <property type="evidence" value="ECO:0007669"/>
    <property type="project" value="UniProtKB-KW"/>
</dbReference>
<dbReference type="Gene3D" id="3.30.559.10">
    <property type="entry name" value="Chloramphenicol acetyltransferase-like domain"/>
    <property type="match status" value="1"/>
</dbReference>
<dbReference type="Pfam" id="PF00198">
    <property type="entry name" value="2-oxoacid_dh"/>
    <property type="match status" value="1"/>
</dbReference>
<dbReference type="InterPro" id="IPR011053">
    <property type="entry name" value="Single_hybrid_motif"/>
</dbReference>
<evidence type="ECO:0000256" key="13">
    <source>
        <dbReference type="ARBA" id="ARBA00032406"/>
    </source>
</evidence>
<dbReference type="Gene3D" id="2.40.50.100">
    <property type="match status" value="1"/>
</dbReference>
<gene>
    <name evidence="18" type="primary">SUCB</name>
    <name evidence="18" type="ORF">TSPGSL018_4416</name>
</gene>
<evidence type="ECO:0000256" key="5">
    <source>
        <dbReference type="ARBA" id="ARBA00011484"/>
    </source>
</evidence>
<comment type="similarity">
    <text evidence="4">Belongs to the 2-oxoacid dehydrogenase family.</text>
</comment>
<evidence type="ECO:0000256" key="16">
    <source>
        <dbReference type="SAM" id="MobiDB-lite"/>
    </source>
</evidence>
<feature type="compositionally biased region" description="Pro residues" evidence="16">
    <location>
        <begin position="239"/>
        <end position="249"/>
    </location>
</feature>
<comment type="subunit">
    <text evidence="5">Forms a 24-polypeptide structural core with octahedral symmetry.</text>
</comment>
<evidence type="ECO:0000259" key="17">
    <source>
        <dbReference type="PROSITE" id="PS50968"/>
    </source>
</evidence>
<dbReference type="NCBIfam" id="TIGR01347">
    <property type="entry name" value="sucB"/>
    <property type="match status" value="1"/>
</dbReference>
<dbReference type="Pfam" id="PF00364">
    <property type="entry name" value="Biotin_lipoyl"/>
    <property type="match status" value="1"/>
</dbReference>
<evidence type="ECO:0000256" key="7">
    <source>
        <dbReference type="ARBA" id="ARBA00022532"/>
    </source>
</evidence>
<evidence type="ECO:0000256" key="11">
    <source>
        <dbReference type="ARBA" id="ARBA00023128"/>
    </source>
</evidence>
<comment type="function">
    <text evidence="14">The 2-oxoglutarate dehydrogenase complex catalyzes the overall conversion of 2-oxoglutarate to succinyl-CoA and CO(2). It contains multiple copies of three enzymatic components: 2-oxoglutarate dehydrogenase (E1), dihydrolipoamide succinyltransferase (E2) and lipoamide dehydrogenase (E3).</text>
</comment>
<keyword evidence="9" id="KW-0450">Lipoyl</keyword>